<dbReference type="AlphaFoldDB" id="A0A368GMQ0"/>
<name>A0A368GMQ0_ANCCA</name>
<accession>A0A368GMQ0</accession>
<comment type="subcellular location">
    <subcellularLocation>
        <location evidence="1">Secreted</location>
    </subcellularLocation>
</comment>
<dbReference type="EMBL" id="JOJR01000132">
    <property type="protein sequence ID" value="RCN44330.1"/>
    <property type="molecule type" value="Genomic_DNA"/>
</dbReference>
<evidence type="ECO:0000256" key="4">
    <source>
        <dbReference type="PIRSR" id="PIRSR601820-3"/>
    </source>
</evidence>
<keyword evidence="2" id="KW-0964">Secreted</keyword>
<evidence type="ECO:0000256" key="5">
    <source>
        <dbReference type="SAM" id="SignalP"/>
    </source>
</evidence>
<feature type="signal peptide" evidence="5">
    <location>
        <begin position="1"/>
        <end position="16"/>
    </location>
</feature>
<organism evidence="6 7">
    <name type="scientific">Ancylostoma caninum</name>
    <name type="common">Dog hookworm</name>
    <dbReference type="NCBI Taxonomy" id="29170"/>
    <lineage>
        <taxon>Eukaryota</taxon>
        <taxon>Metazoa</taxon>
        <taxon>Ecdysozoa</taxon>
        <taxon>Nematoda</taxon>
        <taxon>Chromadorea</taxon>
        <taxon>Rhabditida</taxon>
        <taxon>Rhabditina</taxon>
        <taxon>Rhabditomorpha</taxon>
        <taxon>Strongyloidea</taxon>
        <taxon>Ancylostomatidae</taxon>
        <taxon>Ancylostomatinae</taxon>
        <taxon>Ancylostoma</taxon>
    </lineage>
</organism>
<keyword evidence="4" id="KW-1015">Disulfide bond</keyword>
<keyword evidence="3" id="KW-0862">Zinc</keyword>
<protein>
    <recommendedName>
        <fullName evidence="8">NTR domain-containing protein</fullName>
    </recommendedName>
</protein>
<keyword evidence="7" id="KW-1185">Reference proteome</keyword>
<evidence type="ECO:0000256" key="1">
    <source>
        <dbReference type="ARBA" id="ARBA00004613"/>
    </source>
</evidence>
<feature type="binding site" evidence="3">
    <location>
        <position position="19"/>
    </location>
    <ligand>
        <name>Zn(2+)</name>
        <dbReference type="ChEBI" id="CHEBI:29105"/>
        <note>ligand shared with metalloproteinase partner</note>
    </ligand>
</feature>
<keyword evidence="5" id="KW-0732">Signal</keyword>
<comment type="caution">
    <text evidence="6">The sequence shown here is derived from an EMBL/GenBank/DDBJ whole genome shotgun (WGS) entry which is preliminary data.</text>
</comment>
<gene>
    <name evidence="6" type="ORF">ANCCAN_09674</name>
</gene>
<sequence>MWSLVVLLGVVHVTSSQNCYCPRAEDSDFVLRAEVLNSSTADNSTYSTMYTISIIEFYKLENGTNINNAVYTYGSGPCATKLELNRQYILKGLQEDGKPIVEGCVFPKLCF</sequence>
<dbReference type="OrthoDB" id="10286638at2759"/>
<evidence type="ECO:0008006" key="8">
    <source>
        <dbReference type="Google" id="ProtNLM"/>
    </source>
</evidence>
<dbReference type="Proteomes" id="UP000252519">
    <property type="component" value="Unassembled WGS sequence"/>
</dbReference>
<evidence type="ECO:0000313" key="7">
    <source>
        <dbReference type="Proteomes" id="UP000252519"/>
    </source>
</evidence>
<feature type="chain" id="PRO_5016927413" description="NTR domain-containing protein" evidence="5">
    <location>
        <begin position="17"/>
        <end position="111"/>
    </location>
</feature>
<evidence type="ECO:0000256" key="3">
    <source>
        <dbReference type="PIRSR" id="PIRSR601820-1"/>
    </source>
</evidence>
<dbReference type="InterPro" id="IPR008993">
    <property type="entry name" value="TIMP-like_OB-fold"/>
</dbReference>
<proteinExistence type="predicted"/>
<dbReference type="InterPro" id="IPR001820">
    <property type="entry name" value="TIMP"/>
</dbReference>
<dbReference type="SUPFAM" id="SSF50242">
    <property type="entry name" value="TIMP-like"/>
    <property type="match status" value="1"/>
</dbReference>
<dbReference type="GO" id="GO:0046872">
    <property type="term" value="F:metal ion binding"/>
    <property type="evidence" value="ECO:0007669"/>
    <property type="project" value="UniProtKB-KW"/>
</dbReference>
<dbReference type="Pfam" id="PF00965">
    <property type="entry name" value="TIMP"/>
    <property type="match status" value="1"/>
</dbReference>
<reference evidence="6 7" key="1">
    <citation type="submission" date="2014-10" db="EMBL/GenBank/DDBJ databases">
        <title>Draft genome of the hookworm Ancylostoma caninum.</title>
        <authorList>
            <person name="Mitreva M."/>
        </authorList>
    </citation>
    <scope>NUCLEOTIDE SEQUENCE [LARGE SCALE GENOMIC DNA]</scope>
    <source>
        <strain evidence="6 7">Baltimore</strain>
    </source>
</reference>
<keyword evidence="3" id="KW-0479">Metal-binding</keyword>
<dbReference type="GO" id="GO:0005576">
    <property type="term" value="C:extracellular region"/>
    <property type="evidence" value="ECO:0007669"/>
    <property type="project" value="UniProtKB-SubCell"/>
</dbReference>
<dbReference type="Gene3D" id="2.40.50.120">
    <property type="match status" value="1"/>
</dbReference>
<feature type="disulfide bond" evidence="4">
    <location>
        <begin position="21"/>
        <end position="104"/>
    </location>
</feature>
<evidence type="ECO:0000313" key="6">
    <source>
        <dbReference type="EMBL" id="RCN44330.1"/>
    </source>
</evidence>
<feature type="disulfide bond" evidence="4">
    <location>
        <begin position="19"/>
        <end position="78"/>
    </location>
</feature>
<evidence type="ECO:0000256" key="2">
    <source>
        <dbReference type="ARBA" id="ARBA00022525"/>
    </source>
</evidence>
<dbReference type="GO" id="GO:0008191">
    <property type="term" value="F:metalloendopeptidase inhibitor activity"/>
    <property type="evidence" value="ECO:0007669"/>
    <property type="project" value="InterPro"/>
</dbReference>